<feature type="transmembrane region" description="Helical" evidence="1">
    <location>
        <begin position="6"/>
        <end position="23"/>
    </location>
</feature>
<dbReference type="AlphaFoldDB" id="A0A433ZXF8"/>
<feature type="transmembrane region" description="Helical" evidence="1">
    <location>
        <begin position="44"/>
        <end position="66"/>
    </location>
</feature>
<keyword evidence="1" id="KW-0472">Membrane</keyword>
<proteinExistence type="predicted"/>
<gene>
    <name evidence="2" type="ORF">CKG00_10790</name>
</gene>
<sequence>MWGFSIGIITFAVALLIPAIYVLSRGTFWFQAWLNNTEKPNDKMIVKIVFGLIIGFVLGGMLQYFWDAFVICKDSGYPLLQCFSRK</sequence>
<keyword evidence="1" id="KW-1133">Transmembrane helix</keyword>
<protein>
    <submittedName>
        <fullName evidence="2">Uncharacterized protein</fullName>
    </submittedName>
</protein>
<evidence type="ECO:0000313" key="2">
    <source>
        <dbReference type="EMBL" id="RUT66818.1"/>
    </source>
</evidence>
<evidence type="ECO:0000313" key="3">
    <source>
        <dbReference type="Proteomes" id="UP000286908"/>
    </source>
</evidence>
<keyword evidence="1" id="KW-0812">Transmembrane</keyword>
<dbReference type="EMBL" id="NRQY01000001">
    <property type="protein sequence ID" value="RUT66818.1"/>
    <property type="molecule type" value="Genomic_DNA"/>
</dbReference>
<dbReference type="OrthoDB" id="9181754at2"/>
<comment type="caution">
    <text evidence="2">The sequence shown here is derived from an EMBL/GenBank/DDBJ whole genome shotgun (WGS) entry which is preliminary data.</text>
</comment>
<name>A0A433ZXF8_MORMO</name>
<dbReference type="Proteomes" id="UP000286908">
    <property type="component" value="Unassembled WGS sequence"/>
</dbReference>
<accession>A0A433ZXF8</accession>
<reference evidence="2 3" key="1">
    <citation type="submission" date="2017-08" db="EMBL/GenBank/DDBJ databases">
        <title>Draft genome sequence of pheromone producing symbiont Morganella morganii, of the female New Zealand grass grub Costelytra giveni.</title>
        <authorList>
            <person name="Laugraud A."/>
            <person name="Young S.D."/>
            <person name="Hurst M.H."/>
        </authorList>
    </citation>
    <scope>NUCLEOTIDE SEQUENCE [LARGE SCALE GENOMIC DNA]</scope>
    <source>
        <strain evidence="2 3">MMsCG</strain>
    </source>
</reference>
<evidence type="ECO:0000256" key="1">
    <source>
        <dbReference type="SAM" id="Phobius"/>
    </source>
</evidence>
<organism evidence="2 3">
    <name type="scientific">Morganella morganii</name>
    <name type="common">Proteus morganii</name>
    <dbReference type="NCBI Taxonomy" id="582"/>
    <lineage>
        <taxon>Bacteria</taxon>
        <taxon>Pseudomonadati</taxon>
        <taxon>Pseudomonadota</taxon>
        <taxon>Gammaproteobacteria</taxon>
        <taxon>Enterobacterales</taxon>
        <taxon>Morganellaceae</taxon>
        <taxon>Morganella</taxon>
    </lineage>
</organism>